<dbReference type="Proteomes" id="UP001054945">
    <property type="component" value="Unassembled WGS sequence"/>
</dbReference>
<dbReference type="Gene3D" id="3.30.70.330">
    <property type="match status" value="1"/>
</dbReference>
<dbReference type="EMBL" id="BPLR01017506">
    <property type="protein sequence ID" value="GIY92149.1"/>
    <property type="molecule type" value="Genomic_DNA"/>
</dbReference>
<gene>
    <name evidence="9" type="primary">mRpL23</name>
    <name evidence="9" type="ORF">CEXT_675781</name>
</gene>
<dbReference type="PANTHER" id="PTHR12059:SF5">
    <property type="entry name" value="LARGE RIBOSOMAL SUBUNIT PROTEIN UL23M"/>
    <property type="match status" value="1"/>
</dbReference>
<keyword evidence="3 9" id="KW-0689">Ribosomal protein</keyword>
<evidence type="ECO:0000256" key="8">
    <source>
        <dbReference type="ARBA" id="ARBA00041375"/>
    </source>
</evidence>
<keyword evidence="4" id="KW-0496">Mitochondrion</keyword>
<dbReference type="GO" id="GO:0003735">
    <property type="term" value="F:structural constituent of ribosome"/>
    <property type="evidence" value="ECO:0007669"/>
    <property type="project" value="InterPro"/>
</dbReference>
<dbReference type="PANTHER" id="PTHR12059">
    <property type="entry name" value="RIBOSOMAL PROTEIN L23-RELATED"/>
    <property type="match status" value="1"/>
</dbReference>
<dbReference type="InterPro" id="IPR012678">
    <property type="entry name" value="Ribosomal_uL23/eL15/eS24_sf"/>
</dbReference>
<evidence type="ECO:0000256" key="1">
    <source>
        <dbReference type="ARBA" id="ARBA00004173"/>
    </source>
</evidence>
<keyword evidence="5" id="KW-0687">Ribonucleoprotein</keyword>
<dbReference type="SUPFAM" id="SSF54189">
    <property type="entry name" value="Ribosomal proteins S24e, L23 and L15e"/>
    <property type="match status" value="1"/>
</dbReference>
<comment type="subcellular location">
    <subcellularLocation>
        <location evidence="1">Mitochondrion</location>
    </subcellularLocation>
</comment>
<evidence type="ECO:0000313" key="9">
    <source>
        <dbReference type="EMBL" id="GIY92149.1"/>
    </source>
</evidence>
<dbReference type="AlphaFoldDB" id="A0AAV4XED3"/>
<name>A0AAV4XED3_CAEEX</name>
<evidence type="ECO:0000256" key="3">
    <source>
        <dbReference type="ARBA" id="ARBA00022980"/>
    </source>
</evidence>
<protein>
    <recommendedName>
        <fullName evidence="7">Large ribosomal subunit protein uL23m</fullName>
    </recommendedName>
    <alternativeName>
        <fullName evidence="8">39S ribosomal protein L23, mitochondrial</fullName>
    </alternativeName>
</protein>
<evidence type="ECO:0000256" key="4">
    <source>
        <dbReference type="ARBA" id="ARBA00023128"/>
    </source>
</evidence>
<sequence>MSSRLYPIFRKGNPRLRIFLPNFYMKLVKPKCNEPTNQVKFIIPLEMTDDDAKNYLEKIYNVEVVQLRTRLFEGEIKKNHKNYLIKDPDYRMAFVTLPEDQKFEFPDIFPQEKKDKESKEQKRLIEQAADLMKQRRRNWDRRDIPSWFGV</sequence>
<organism evidence="9 10">
    <name type="scientific">Caerostris extrusa</name>
    <name type="common">Bark spider</name>
    <name type="synonym">Caerostris bankana</name>
    <dbReference type="NCBI Taxonomy" id="172846"/>
    <lineage>
        <taxon>Eukaryota</taxon>
        <taxon>Metazoa</taxon>
        <taxon>Ecdysozoa</taxon>
        <taxon>Arthropoda</taxon>
        <taxon>Chelicerata</taxon>
        <taxon>Arachnida</taxon>
        <taxon>Araneae</taxon>
        <taxon>Araneomorphae</taxon>
        <taxon>Entelegynae</taxon>
        <taxon>Araneoidea</taxon>
        <taxon>Araneidae</taxon>
        <taxon>Caerostris</taxon>
    </lineage>
</organism>
<dbReference type="InterPro" id="IPR012677">
    <property type="entry name" value="Nucleotide-bd_a/b_plait_sf"/>
</dbReference>
<evidence type="ECO:0000256" key="5">
    <source>
        <dbReference type="ARBA" id="ARBA00023274"/>
    </source>
</evidence>
<accession>A0AAV4XED3</accession>
<dbReference type="Pfam" id="PF00276">
    <property type="entry name" value="Ribosomal_L23"/>
    <property type="match status" value="1"/>
</dbReference>
<evidence type="ECO:0000256" key="6">
    <source>
        <dbReference type="ARBA" id="ARBA00038782"/>
    </source>
</evidence>
<comment type="similarity">
    <text evidence="2">Belongs to the universal ribosomal protein uL23 family.</text>
</comment>
<evidence type="ECO:0000256" key="2">
    <source>
        <dbReference type="ARBA" id="ARBA00006700"/>
    </source>
</evidence>
<comment type="caution">
    <text evidence="9">The sequence shown here is derived from an EMBL/GenBank/DDBJ whole genome shotgun (WGS) entry which is preliminary data.</text>
</comment>
<dbReference type="GO" id="GO:0005762">
    <property type="term" value="C:mitochondrial large ribosomal subunit"/>
    <property type="evidence" value="ECO:0007669"/>
    <property type="project" value="TreeGrafter"/>
</dbReference>
<evidence type="ECO:0000256" key="7">
    <source>
        <dbReference type="ARBA" id="ARBA00039977"/>
    </source>
</evidence>
<comment type="subunit">
    <text evidence="6">Component of the mitochondrial ribosome large subunit (39S) which comprises a 16S rRNA and about 50 distinct proteins.</text>
</comment>
<dbReference type="GO" id="GO:0032543">
    <property type="term" value="P:mitochondrial translation"/>
    <property type="evidence" value="ECO:0007669"/>
    <property type="project" value="TreeGrafter"/>
</dbReference>
<keyword evidence="10" id="KW-1185">Reference proteome</keyword>
<evidence type="ECO:0000313" key="10">
    <source>
        <dbReference type="Proteomes" id="UP001054945"/>
    </source>
</evidence>
<dbReference type="FunFam" id="3.30.70.330:FF:000284">
    <property type="entry name" value="39S ribosomal protein L23, mitochondrial"/>
    <property type="match status" value="1"/>
</dbReference>
<dbReference type="InterPro" id="IPR013025">
    <property type="entry name" value="Ribosomal_uL23-like"/>
</dbReference>
<reference evidence="9 10" key="1">
    <citation type="submission" date="2021-06" db="EMBL/GenBank/DDBJ databases">
        <title>Caerostris extrusa draft genome.</title>
        <authorList>
            <person name="Kono N."/>
            <person name="Arakawa K."/>
        </authorList>
    </citation>
    <scope>NUCLEOTIDE SEQUENCE [LARGE SCALE GENOMIC DNA]</scope>
</reference>
<proteinExistence type="inferred from homology"/>